<name>A0A0D2MNY5_9CHLO</name>
<dbReference type="RefSeq" id="XP_013901231.1">
    <property type="nucleotide sequence ID" value="XM_014045777.1"/>
</dbReference>
<dbReference type="GeneID" id="25738625"/>
<dbReference type="Proteomes" id="UP000054498">
    <property type="component" value="Unassembled WGS sequence"/>
</dbReference>
<reference evidence="1 2" key="1">
    <citation type="journal article" date="2013" name="BMC Genomics">
        <title>Reconstruction of the lipid metabolism for the microalga Monoraphidium neglectum from its genome sequence reveals characteristics suitable for biofuel production.</title>
        <authorList>
            <person name="Bogen C."/>
            <person name="Al-Dilaimi A."/>
            <person name="Albersmeier A."/>
            <person name="Wichmann J."/>
            <person name="Grundmann M."/>
            <person name="Rupp O."/>
            <person name="Lauersen K.J."/>
            <person name="Blifernez-Klassen O."/>
            <person name="Kalinowski J."/>
            <person name="Goesmann A."/>
            <person name="Mussgnug J.H."/>
            <person name="Kruse O."/>
        </authorList>
    </citation>
    <scope>NUCLEOTIDE SEQUENCE [LARGE SCALE GENOMIC DNA]</scope>
    <source>
        <strain evidence="1 2">SAG 48.87</strain>
    </source>
</reference>
<dbReference type="OrthoDB" id="10257659at2759"/>
<dbReference type="EMBL" id="KK101096">
    <property type="protein sequence ID" value="KIZ02212.1"/>
    <property type="molecule type" value="Genomic_DNA"/>
</dbReference>
<evidence type="ECO:0000313" key="1">
    <source>
        <dbReference type="EMBL" id="KIZ02212.1"/>
    </source>
</evidence>
<protein>
    <submittedName>
        <fullName evidence="1">Uncharacterized protein</fullName>
    </submittedName>
</protein>
<dbReference type="AlphaFoldDB" id="A0A0D2MNY5"/>
<accession>A0A0D2MNY5</accession>
<organism evidence="1 2">
    <name type="scientific">Monoraphidium neglectum</name>
    <dbReference type="NCBI Taxonomy" id="145388"/>
    <lineage>
        <taxon>Eukaryota</taxon>
        <taxon>Viridiplantae</taxon>
        <taxon>Chlorophyta</taxon>
        <taxon>core chlorophytes</taxon>
        <taxon>Chlorophyceae</taxon>
        <taxon>CS clade</taxon>
        <taxon>Sphaeropleales</taxon>
        <taxon>Selenastraceae</taxon>
        <taxon>Monoraphidium</taxon>
    </lineage>
</organism>
<evidence type="ECO:0000313" key="2">
    <source>
        <dbReference type="Proteomes" id="UP000054498"/>
    </source>
</evidence>
<gene>
    <name evidence="1" type="ORF">MNEG_5748</name>
</gene>
<dbReference type="KEGG" id="mng:MNEG_5748"/>
<proteinExistence type="predicted"/>
<sequence>MLARKATWDHNGLITLDEALSFAKHAAGLSRGLKARDTLTAGALTQGHCSLAMWRALQQPGGRRVFVEWVVQLITHGTEAAPAAGWDVPCVGAAAVKNLYQLFDMEVRVI</sequence>
<keyword evidence="2" id="KW-1185">Reference proteome</keyword>